<evidence type="ECO:0008006" key="3">
    <source>
        <dbReference type="Google" id="ProtNLM"/>
    </source>
</evidence>
<dbReference type="InterPro" id="IPR011659">
    <property type="entry name" value="WD40"/>
</dbReference>
<dbReference type="InterPro" id="IPR011042">
    <property type="entry name" value="6-blade_b-propeller_TolB-like"/>
</dbReference>
<dbReference type="RefSeq" id="WP_167216392.1">
    <property type="nucleotide sequence ID" value="NZ_JAASRO010000001.1"/>
</dbReference>
<proteinExistence type="predicted"/>
<evidence type="ECO:0000313" key="1">
    <source>
        <dbReference type="EMBL" id="NIK61709.1"/>
    </source>
</evidence>
<dbReference type="AlphaFoldDB" id="A0A7X5VIJ4"/>
<dbReference type="Gene3D" id="2.120.10.30">
    <property type="entry name" value="TolB, C-terminal domain"/>
    <property type="match status" value="1"/>
</dbReference>
<dbReference type="Proteomes" id="UP000555407">
    <property type="component" value="Unassembled WGS sequence"/>
</dbReference>
<dbReference type="Pfam" id="PF07676">
    <property type="entry name" value="PD40"/>
    <property type="match status" value="1"/>
</dbReference>
<protein>
    <recommendedName>
        <fullName evidence="3">WD40 repeat protein</fullName>
    </recommendedName>
</protein>
<name>A0A7X5VIJ4_9ACTN</name>
<reference evidence="1 2" key="1">
    <citation type="submission" date="2020-03" db="EMBL/GenBank/DDBJ databases">
        <title>Sequencing the genomes of 1000 actinobacteria strains.</title>
        <authorList>
            <person name="Klenk H.-P."/>
        </authorList>
    </citation>
    <scope>NUCLEOTIDE SEQUENCE [LARGE SCALE GENOMIC DNA]</scope>
    <source>
        <strain evidence="1 2">DSM 45490</strain>
    </source>
</reference>
<organism evidence="1 2">
    <name type="scientific">Kribbella shirazensis</name>
    <dbReference type="NCBI Taxonomy" id="1105143"/>
    <lineage>
        <taxon>Bacteria</taxon>
        <taxon>Bacillati</taxon>
        <taxon>Actinomycetota</taxon>
        <taxon>Actinomycetes</taxon>
        <taxon>Propionibacteriales</taxon>
        <taxon>Kribbellaceae</taxon>
        <taxon>Kribbella</taxon>
    </lineage>
</organism>
<dbReference type="SUPFAM" id="SSF82171">
    <property type="entry name" value="DPP6 N-terminal domain-like"/>
    <property type="match status" value="1"/>
</dbReference>
<comment type="caution">
    <text evidence="1">The sequence shown here is derived from an EMBL/GenBank/DDBJ whole genome shotgun (WGS) entry which is preliminary data.</text>
</comment>
<accession>A0A7X5VIJ4</accession>
<dbReference type="EMBL" id="JAASRO010000001">
    <property type="protein sequence ID" value="NIK61709.1"/>
    <property type="molecule type" value="Genomic_DNA"/>
</dbReference>
<sequence>MKRRLLVVAIGVFALVGGAITYVVQARDGGAAENAVPVVTGQPMGLDGRTLFFRNLADGPDSGKLAAVPIGSAGPEGSVRRVGELRCDRFAAARGTAVCLRLKAGSLPPLTELIVLDANLRERHRETLPGTPSRARVSPDGRIVNWTLFVSGDSYAATGFSTRTGLYEVDTGKLLKSVEELAVFVDGKRYFAADVNYWGITFGADGNKFYVTMASKGKTYLVEADYRSYRGTAIAENVECPSLSPDGRRIAYKEKVSNGVWRLAVLDLATRRSTHPPETRSIDDQPVWQGNATLLYPIRTAGNTLDIWSVGLTTAPKLLIPKATSPSFS</sequence>
<evidence type="ECO:0000313" key="2">
    <source>
        <dbReference type="Proteomes" id="UP000555407"/>
    </source>
</evidence>
<keyword evidence="2" id="KW-1185">Reference proteome</keyword>
<gene>
    <name evidence="1" type="ORF">BJY22_007426</name>
</gene>